<organism evidence="2 3">
    <name type="scientific">Crepidotus variabilis</name>
    <dbReference type="NCBI Taxonomy" id="179855"/>
    <lineage>
        <taxon>Eukaryota</taxon>
        <taxon>Fungi</taxon>
        <taxon>Dikarya</taxon>
        <taxon>Basidiomycota</taxon>
        <taxon>Agaricomycotina</taxon>
        <taxon>Agaricomycetes</taxon>
        <taxon>Agaricomycetidae</taxon>
        <taxon>Agaricales</taxon>
        <taxon>Agaricineae</taxon>
        <taxon>Crepidotaceae</taxon>
        <taxon>Crepidotus</taxon>
    </lineage>
</organism>
<dbReference type="AlphaFoldDB" id="A0A9P6E413"/>
<proteinExistence type="predicted"/>
<gene>
    <name evidence="2" type="ORF">CPB83DRAFT_899932</name>
</gene>
<keyword evidence="1" id="KW-0472">Membrane</keyword>
<keyword evidence="1" id="KW-1133">Transmembrane helix</keyword>
<accession>A0A9P6E413</accession>
<evidence type="ECO:0000313" key="2">
    <source>
        <dbReference type="EMBL" id="KAF9522102.1"/>
    </source>
</evidence>
<comment type="caution">
    <text evidence="2">The sequence shown here is derived from an EMBL/GenBank/DDBJ whole genome shotgun (WGS) entry which is preliminary data.</text>
</comment>
<dbReference type="Proteomes" id="UP000807306">
    <property type="component" value="Unassembled WGS sequence"/>
</dbReference>
<evidence type="ECO:0000256" key="1">
    <source>
        <dbReference type="SAM" id="Phobius"/>
    </source>
</evidence>
<sequence length="149" mass="16650">MERTLVGEDELAGFHKAKREMDDSVVKLVPTLKSTCALYETCAHSAFHDNLHSTCHLPLFISSFISSSSTIAITSINIVIFQQDISIHKYSNTNLCECALNYRFGSRLGVGWGMHLREELWTHHTSCRLLNVSANTVAGGEPSYHSMFD</sequence>
<reference evidence="2" key="1">
    <citation type="submission" date="2020-11" db="EMBL/GenBank/DDBJ databases">
        <authorList>
            <consortium name="DOE Joint Genome Institute"/>
            <person name="Ahrendt S."/>
            <person name="Riley R."/>
            <person name="Andreopoulos W."/>
            <person name="Labutti K."/>
            <person name="Pangilinan J."/>
            <person name="Ruiz-Duenas F.J."/>
            <person name="Barrasa J.M."/>
            <person name="Sanchez-Garcia M."/>
            <person name="Camarero S."/>
            <person name="Miyauchi S."/>
            <person name="Serrano A."/>
            <person name="Linde D."/>
            <person name="Babiker R."/>
            <person name="Drula E."/>
            <person name="Ayuso-Fernandez I."/>
            <person name="Pacheco R."/>
            <person name="Padilla G."/>
            <person name="Ferreira P."/>
            <person name="Barriuso J."/>
            <person name="Kellner H."/>
            <person name="Castanera R."/>
            <person name="Alfaro M."/>
            <person name="Ramirez L."/>
            <person name="Pisabarro A.G."/>
            <person name="Kuo A."/>
            <person name="Tritt A."/>
            <person name="Lipzen A."/>
            <person name="He G."/>
            <person name="Yan M."/>
            <person name="Ng V."/>
            <person name="Cullen D."/>
            <person name="Martin F."/>
            <person name="Rosso M.-N."/>
            <person name="Henrissat B."/>
            <person name="Hibbett D."/>
            <person name="Martinez A.T."/>
            <person name="Grigoriev I.V."/>
        </authorList>
    </citation>
    <scope>NUCLEOTIDE SEQUENCE</scope>
    <source>
        <strain evidence="2">CBS 506.95</strain>
    </source>
</reference>
<dbReference type="EMBL" id="MU157961">
    <property type="protein sequence ID" value="KAF9522102.1"/>
    <property type="molecule type" value="Genomic_DNA"/>
</dbReference>
<name>A0A9P6E413_9AGAR</name>
<protein>
    <submittedName>
        <fullName evidence="2">Uncharacterized protein</fullName>
    </submittedName>
</protein>
<keyword evidence="1" id="KW-0812">Transmembrane</keyword>
<keyword evidence="3" id="KW-1185">Reference proteome</keyword>
<feature type="transmembrane region" description="Helical" evidence="1">
    <location>
        <begin position="59"/>
        <end position="81"/>
    </location>
</feature>
<evidence type="ECO:0000313" key="3">
    <source>
        <dbReference type="Proteomes" id="UP000807306"/>
    </source>
</evidence>